<protein>
    <recommendedName>
        <fullName evidence="9">Methyl-accepting chemotaxis protein</fullName>
    </recommendedName>
</protein>
<gene>
    <name evidence="7" type="ORF">GCM10011322_12780</name>
</gene>
<evidence type="ECO:0000313" key="8">
    <source>
        <dbReference type="Proteomes" id="UP000600449"/>
    </source>
</evidence>
<dbReference type="Pfam" id="PF00015">
    <property type="entry name" value="MCPsignal"/>
    <property type="match status" value="1"/>
</dbReference>
<dbReference type="PROSITE" id="PS50111">
    <property type="entry name" value="CHEMOTAXIS_TRANSDUC_2"/>
    <property type="match status" value="1"/>
</dbReference>
<dbReference type="EMBL" id="BMMF01000003">
    <property type="protein sequence ID" value="GGK27683.1"/>
    <property type="molecule type" value="Genomic_DNA"/>
</dbReference>
<dbReference type="InterPro" id="IPR004089">
    <property type="entry name" value="MCPsignal_dom"/>
</dbReference>
<dbReference type="InterPro" id="IPR003660">
    <property type="entry name" value="HAMP_dom"/>
</dbReference>
<dbReference type="SUPFAM" id="SSF58104">
    <property type="entry name" value="Methyl-accepting chemotaxis protein (MCP) signaling domain"/>
    <property type="match status" value="1"/>
</dbReference>
<name>A0A917V2Y3_9HYPH</name>
<dbReference type="PANTHER" id="PTHR32089:SF112">
    <property type="entry name" value="LYSOZYME-LIKE PROTEIN-RELATED"/>
    <property type="match status" value="1"/>
</dbReference>
<comment type="similarity">
    <text evidence="2">Belongs to the methyl-accepting chemotaxis (MCP) protein family.</text>
</comment>
<dbReference type="Gene3D" id="1.10.287.950">
    <property type="entry name" value="Methyl-accepting chemotaxis protein"/>
    <property type="match status" value="1"/>
</dbReference>
<reference evidence="7 8" key="1">
    <citation type="journal article" date="2014" name="Int. J. Syst. Evol. Microbiol.">
        <title>Complete genome sequence of Corynebacterium casei LMG S-19264T (=DSM 44701T), isolated from a smear-ripened cheese.</title>
        <authorList>
            <consortium name="US DOE Joint Genome Institute (JGI-PGF)"/>
            <person name="Walter F."/>
            <person name="Albersmeier A."/>
            <person name="Kalinowski J."/>
            <person name="Ruckert C."/>
        </authorList>
    </citation>
    <scope>NUCLEOTIDE SEQUENCE [LARGE SCALE GENOMIC DNA]</scope>
    <source>
        <strain evidence="7 8">CGMCC 1.9161</strain>
    </source>
</reference>
<dbReference type="GO" id="GO:0007165">
    <property type="term" value="P:signal transduction"/>
    <property type="evidence" value="ECO:0007669"/>
    <property type="project" value="UniProtKB-KW"/>
</dbReference>
<keyword evidence="4" id="KW-0812">Transmembrane</keyword>
<dbReference type="Proteomes" id="UP000600449">
    <property type="component" value="Unassembled WGS sequence"/>
</dbReference>
<sequence>MRRVRAFGLQAVITVTVAAMALLSSAAVGFIAYRSAHAALTEASRERLALISTSRAAALQTALDATVRDIEALSANVVVRSALGELKDAYFLNPQERERFIAYFTTPETVEERMALTGQGERTLYAWRHEGVHTSFRAIMADRGYADILVLTPEGDVVYSAAKHGDFAGNVADEALATTGLALAHAEAMARAQAVDGLFTARTAAVDFAPYSPAGGEPSAFLARAVVSPDGMVVEGVLVYRIAARSLGTVVADRTGLGETGESYIVGADGLLRSQRPLSSEPSILAPLGRPAVIEAATGGFDYVEGGEERFADKRPLDLLDVPLSLVTEQEADEALARVTQTRNGILVATLALLGGALVLALLIGRSIAKPIASLAAALRAIADGSETGGEGRIVGDDRRDEIGEIARAVAGIRDRVQADAAAREEEEREARAREDEARKRAMRALASDLEQAVGEALRTLGGEAEALSAASQDMARLAESARGGSERVAGAAGAAGGSVRDVAVSAEQLSNSIAEIAGLISRSASVTNETNDHAASTSEVVASLEENAQRIGEIVTMIDSVAEQTNLLALNATIEAARAGAAGKGFAVVAAEVKSLASQTAKATEEISSQIASMRDATRNAVGAVASIKTRVAEIATAMTSVASAIEEQSAATQTIAASAEGAREGAAGVSEGIEEVRTVVVSTDEAAERVVRATGVVREQTTLLDQRIRRFLDEVAAA</sequence>
<evidence type="ECO:0000259" key="5">
    <source>
        <dbReference type="PROSITE" id="PS50111"/>
    </source>
</evidence>
<evidence type="ECO:0008006" key="9">
    <source>
        <dbReference type="Google" id="ProtNLM"/>
    </source>
</evidence>
<organism evidence="7 8">
    <name type="scientific">Salinarimonas ramus</name>
    <dbReference type="NCBI Taxonomy" id="690164"/>
    <lineage>
        <taxon>Bacteria</taxon>
        <taxon>Pseudomonadati</taxon>
        <taxon>Pseudomonadota</taxon>
        <taxon>Alphaproteobacteria</taxon>
        <taxon>Hyphomicrobiales</taxon>
        <taxon>Salinarimonadaceae</taxon>
        <taxon>Salinarimonas</taxon>
    </lineage>
</organism>
<keyword evidence="1 3" id="KW-0807">Transducer</keyword>
<keyword evidence="8" id="KW-1185">Reference proteome</keyword>
<dbReference type="PROSITE" id="PS50885">
    <property type="entry name" value="HAMP"/>
    <property type="match status" value="1"/>
</dbReference>
<comment type="caution">
    <text evidence="7">The sequence shown here is derived from an EMBL/GenBank/DDBJ whole genome shotgun (WGS) entry which is preliminary data.</text>
</comment>
<keyword evidence="4" id="KW-1133">Transmembrane helix</keyword>
<dbReference type="Pfam" id="PF00672">
    <property type="entry name" value="HAMP"/>
    <property type="match status" value="1"/>
</dbReference>
<evidence type="ECO:0000256" key="4">
    <source>
        <dbReference type="SAM" id="Phobius"/>
    </source>
</evidence>
<dbReference type="SMART" id="SM00283">
    <property type="entry name" value="MA"/>
    <property type="match status" value="1"/>
</dbReference>
<evidence type="ECO:0000313" key="7">
    <source>
        <dbReference type="EMBL" id="GGK27683.1"/>
    </source>
</evidence>
<evidence type="ECO:0000256" key="1">
    <source>
        <dbReference type="ARBA" id="ARBA00023224"/>
    </source>
</evidence>
<evidence type="ECO:0000259" key="6">
    <source>
        <dbReference type="PROSITE" id="PS50885"/>
    </source>
</evidence>
<keyword evidence="4" id="KW-0472">Membrane</keyword>
<dbReference type="PANTHER" id="PTHR32089">
    <property type="entry name" value="METHYL-ACCEPTING CHEMOTAXIS PROTEIN MCPB"/>
    <property type="match status" value="1"/>
</dbReference>
<dbReference type="SMART" id="SM00304">
    <property type="entry name" value="HAMP"/>
    <property type="match status" value="1"/>
</dbReference>
<feature type="transmembrane region" description="Helical" evidence="4">
    <location>
        <begin position="346"/>
        <end position="365"/>
    </location>
</feature>
<dbReference type="RefSeq" id="WP_188910800.1">
    <property type="nucleotide sequence ID" value="NZ_BMMF01000003.1"/>
</dbReference>
<dbReference type="Gene3D" id="6.10.340.10">
    <property type="match status" value="1"/>
</dbReference>
<feature type="domain" description="HAMP" evidence="6">
    <location>
        <begin position="366"/>
        <end position="422"/>
    </location>
</feature>
<evidence type="ECO:0000256" key="3">
    <source>
        <dbReference type="PROSITE-ProRule" id="PRU00284"/>
    </source>
</evidence>
<evidence type="ECO:0000256" key="2">
    <source>
        <dbReference type="ARBA" id="ARBA00029447"/>
    </source>
</evidence>
<dbReference type="AlphaFoldDB" id="A0A917V2Y3"/>
<dbReference type="GO" id="GO:0016020">
    <property type="term" value="C:membrane"/>
    <property type="evidence" value="ECO:0007669"/>
    <property type="project" value="InterPro"/>
</dbReference>
<accession>A0A917V2Y3</accession>
<feature type="domain" description="Methyl-accepting transducer" evidence="5">
    <location>
        <begin position="464"/>
        <end position="693"/>
    </location>
</feature>
<proteinExistence type="inferred from homology"/>